<feature type="non-terminal residue" evidence="1">
    <location>
        <position position="1"/>
    </location>
</feature>
<proteinExistence type="predicted"/>
<evidence type="ECO:0000313" key="2">
    <source>
        <dbReference type="EMBL" id="CAF4484777.1"/>
    </source>
</evidence>
<comment type="caution">
    <text evidence="1">The sequence shown here is derived from an EMBL/GenBank/DDBJ whole genome shotgun (WGS) entry which is preliminary data.</text>
</comment>
<dbReference type="AlphaFoldDB" id="A0A8S2GA56"/>
<gene>
    <name evidence="1" type="ORF">OVA965_LOCUS44475</name>
    <name evidence="2" type="ORF">TMI583_LOCUS47306</name>
</gene>
<dbReference type="EMBL" id="CAJOBA010091096">
    <property type="protein sequence ID" value="CAF4484777.1"/>
    <property type="molecule type" value="Genomic_DNA"/>
</dbReference>
<feature type="non-terminal residue" evidence="1">
    <location>
        <position position="84"/>
    </location>
</feature>
<sequence length="84" mass="9730">QNNFEIRSDLLHLSSSVFYQIPYEIVEENNEDIIEPSAKRTRYEYSTSATSVNTTQSSIIENGTQLKCFRRLFQSTDFYHQAAG</sequence>
<accession>A0A8S2GA56</accession>
<protein>
    <submittedName>
        <fullName evidence="1">Uncharacterized protein</fullName>
    </submittedName>
</protein>
<evidence type="ECO:0000313" key="1">
    <source>
        <dbReference type="EMBL" id="CAF1644563.1"/>
    </source>
</evidence>
<evidence type="ECO:0000313" key="3">
    <source>
        <dbReference type="Proteomes" id="UP000677228"/>
    </source>
</evidence>
<organism evidence="1 3">
    <name type="scientific">Didymodactylos carnosus</name>
    <dbReference type="NCBI Taxonomy" id="1234261"/>
    <lineage>
        <taxon>Eukaryota</taxon>
        <taxon>Metazoa</taxon>
        <taxon>Spiralia</taxon>
        <taxon>Gnathifera</taxon>
        <taxon>Rotifera</taxon>
        <taxon>Eurotatoria</taxon>
        <taxon>Bdelloidea</taxon>
        <taxon>Philodinida</taxon>
        <taxon>Philodinidae</taxon>
        <taxon>Didymodactylos</taxon>
    </lineage>
</organism>
<dbReference type="Proteomes" id="UP000677228">
    <property type="component" value="Unassembled WGS sequence"/>
</dbReference>
<reference evidence="1" key="1">
    <citation type="submission" date="2021-02" db="EMBL/GenBank/DDBJ databases">
        <authorList>
            <person name="Nowell W R."/>
        </authorList>
    </citation>
    <scope>NUCLEOTIDE SEQUENCE</scope>
</reference>
<dbReference type="Proteomes" id="UP000682733">
    <property type="component" value="Unassembled WGS sequence"/>
</dbReference>
<name>A0A8S2GA56_9BILA</name>
<dbReference type="EMBL" id="CAJNOK010063681">
    <property type="protein sequence ID" value="CAF1644563.1"/>
    <property type="molecule type" value="Genomic_DNA"/>
</dbReference>